<dbReference type="AlphaFoldDB" id="A0A7W9EM11"/>
<organism evidence="1 2">
    <name type="scientific">Brucella daejeonensis</name>
    <dbReference type="NCBI Taxonomy" id="659015"/>
    <lineage>
        <taxon>Bacteria</taxon>
        <taxon>Pseudomonadati</taxon>
        <taxon>Pseudomonadota</taxon>
        <taxon>Alphaproteobacteria</taxon>
        <taxon>Hyphomicrobiales</taxon>
        <taxon>Brucellaceae</taxon>
        <taxon>Brucella/Ochrobactrum group</taxon>
        <taxon>Brucella</taxon>
    </lineage>
</organism>
<evidence type="ECO:0000313" key="2">
    <source>
        <dbReference type="Proteomes" id="UP000555546"/>
    </source>
</evidence>
<accession>A0A7W9EM11</accession>
<protein>
    <submittedName>
        <fullName evidence="1">Uncharacterized protein</fullName>
    </submittedName>
</protein>
<keyword evidence="2" id="KW-1185">Reference proteome</keyword>
<dbReference type="RefSeq" id="WP_183653599.1">
    <property type="nucleotide sequence ID" value="NZ_JACIJG010000010.1"/>
</dbReference>
<proteinExistence type="predicted"/>
<evidence type="ECO:0000313" key="1">
    <source>
        <dbReference type="EMBL" id="MBB5702927.1"/>
    </source>
</evidence>
<sequence>MTISLMASLHPAYRLLIGTLGHFCGRVGGDNVPMPARNLNGVFEHDG</sequence>
<reference evidence="1 2" key="1">
    <citation type="submission" date="2020-08" db="EMBL/GenBank/DDBJ databases">
        <title>Genomic Encyclopedia of Type Strains, Phase IV (KMG-IV): sequencing the most valuable type-strain genomes for metagenomic binning, comparative biology and taxonomic classification.</title>
        <authorList>
            <person name="Goeker M."/>
        </authorList>
    </citation>
    <scope>NUCLEOTIDE SEQUENCE [LARGE SCALE GENOMIC DNA]</scope>
    <source>
        <strain evidence="1 2">DSM 26944</strain>
    </source>
</reference>
<comment type="caution">
    <text evidence="1">The sequence shown here is derived from an EMBL/GenBank/DDBJ whole genome shotgun (WGS) entry which is preliminary data.</text>
</comment>
<dbReference type="EMBL" id="JACIJG010000010">
    <property type="protein sequence ID" value="MBB5702927.1"/>
    <property type="molecule type" value="Genomic_DNA"/>
</dbReference>
<gene>
    <name evidence="1" type="ORF">FHS76_002818</name>
</gene>
<name>A0A7W9EM11_9HYPH</name>
<dbReference type="Proteomes" id="UP000555546">
    <property type="component" value="Unassembled WGS sequence"/>
</dbReference>